<dbReference type="PROSITE" id="PS51257">
    <property type="entry name" value="PROKAR_LIPOPROTEIN"/>
    <property type="match status" value="1"/>
</dbReference>
<feature type="compositionally biased region" description="Basic and acidic residues" evidence="1">
    <location>
        <begin position="44"/>
        <end position="97"/>
    </location>
</feature>
<gene>
    <name evidence="3" type="ORF">JG540_08435</name>
</gene>
<evidence type="ECO:0000313" key="3">
    <source>
        <dbReference type="EMBL" id="QQM67058.1"/>
    </source>
</evidence>
<evidence type="ECO:0000256" key="1">
    <source>
        <dbReference type="SAM" id="MobiDB-lite"/>
    </source>
</evidence>
<evidence type="ECO:0008006" key="5">
    <source>
        <dbReference type="Google" id="ProtNLM"/>
    </source>
</evidence>
<name>A0A7T7M916_9ACTO</name>
<sequence length="97" mass="10210">MHRLTTTIAATALCAASVFGLAACGSSKSSPEEPVPYGEQTTTADDKMSDGKDKMSDDKMSDDKGSMSDGKDKMSDDKDSMSDGKDKMSDDKGKDGK</sequence>
<keyword evidence="4" id="KW-1185">Reference proteome</keyword>
<dbReference type="RefSeq" id="WP_200275324.1">
    <property type="nucleotide sequence ID" value="NZ_CP066802.1"/>
</dbReference>
<protein>
    <recommendedName>
        <fullName evidence="5">Pentapeptide MXKDX repeat protein</fullName>
    </recommendedName>
</protein>
<proteinExistence type="predicted"/>
<dbReference type="EMBL" id="CP066802">
    <property type="protein sequence ID" value="QQM67058.1"/>
    <property type="molecule type" value="Genomic_DNA"/>
</dbReference>
<dbReference type="Proteomes" id="UP000595895">
    <property type="component" value="Chromosome"/>
</dbReference>
<organism evidence="3 4">
    <name type="scientific">Actinomyces weissii</name>
    <dbReference type="NCBI Taxonomy" id="675090"/>
    <lineage>
        <taxon>Bacteria</taxon>
        <taxon>Bacillati</taxon>
        <taxon>Actinomycetota</taxon>
        <taxon>Actinomycetes</taxon>
        <taxon>Actinomycetales</taxon>
        <taxon>Actinomycetaceae</taxon>
        <taxon>Actinomyces</taxon>
    </lineage>
</organism>
<dbReference type="AlphaFoldDB" id="A0A7T7M916"/>
<evidence type="ECO:0000313" key="4">
    <source>
        <dbReference type="Proteomes" id="UP000595895"/>
    </source>
</evidence>
<feature type="region of interest" description="Disordered" evidence="1">
    <location>
        <begin position="24"/>
        <end position="97"/>
    </location>
</feature>
<keyword evidence="2" id="KW-0732">Signal</keyword>
<accession>A0A7T7M916</accession>
<feature type="signal peptide" evidence="2">
    <location>
        <begin position="1"/>
        <end position="22"/>
    </location>
</feature>
<evidence type="ECO:0000256" key="2">
    <source>
        <dbReference type="SAM" id="SignalP"/>
    </source>
</evidence>
<dbReference type="KEGG" id="awe:JG540_08435"/>
<reference evidence="3 4" key="1">
    <citation type="submission" date="2020-12" db="EMBL/GenBank/DDBJ databases">
        <authorList>
            <person name="Zhou J."/>
        </authorList>
    </citation>
    <scope>NUCLEOTIDE SEQUENCE [LARGE SCALE GENOMIC DNA]</scope>
    <source>
        <strain evidence="3 4">CCUG 61299</strain>
    </source>
</reference>
<feature type="chain" id="PRO_5039241587" description="Pentapeptide MXKDX repeat protein" evidence="2">
    <location>
        <begin position="23"/>
        <end position="97"/>
    </location>
</feature>